<sequence>MISNNIVDIFPLNYLRSLKELYATFNHIMFVSPLLHLNLHVIELSNNYLTDAYLLDNKQKQKQIFSQKIKYTKRNNVDINHQDKEQQILLQKGNYENIKFNKRFKQLQSQSGQLFIPRGVLIEQRFIYNCGW</sequence>
<dbReference type="Gene3D" id="3.80.10.10">
    <property type="entry name" value="Ribonuclease Inhibitor"/>
    <property type="match status" value="1"/>
</dbReference>
<organism evidence="1">
    <name type="scientific">Hexamita inflata</name>
    <dbReference type="NCBI Taxonomy" id="28002"/>
    <lineage>
        <taxon>Eukaryota</taxon>
        <taxon>Metamonada</taxon>
        <taxon>Diplomonadida</taxon>
        <taxon>Hexamitidae</taxon>
        <taxon>Hexamitinae</taxon>
        <taxon>Hexamita</taxon>
    </lineage>
</organism>
<evidence type="ECO:0000313" key="3">
    <source>
        <dbReference type="Proteomes" id="UP001642409"/>
    </source>
</evidence>
<reference evidence="1" key="1">
    <citation type="submission" date="2023-06" db="EMBL/GenBank/DDBJ databases">
        <authorList>
            <person name="Kurt Z."/>
        </authorList>
    </citation>
    <scope>NUCLEOTIDE SEQUENCE</scope>
</reference>
<evidence type="ECO:0000313" key="2">
    <source>
        <dbReference type="EMBL" id="CAL6034823.1"/>
    </source>
</evidence>
<dbReference type="SUPFAM" id="SSF52075">
    <property type="entry name" value="Outer arm dynein light chain 1"/>
    <property type="match status" value="1"/>
</dbReference>
<proteinExistence type="predicted"/>
<name>A0AA86Q2B8_9EUKA</name>
<gene>
    <name evidence="2" type="ORF">HINF_LOCUS35636</name>
    <name evidence="1" type="ORF">HINF_LOCUS36027</name>
</gene>
<keyword evidence="3" id="KW-1185">Reference proteome</keyword>
<reference evidence="2 3" key="2">
    <citation type="submission" date="2024-07" db="EMBL/GenBank/DDBJ databases">
        <authorList>
            <person name="Akdeniz Z."/>
        </authorList>
    </citation>
    <scope>NUCLEOTIDE SEQUENCE [LARGE SCALE GENOMIC DNA]</scope>
</reference>
<dbReference type="InterPro" id="IPR032675">
    <property type="entry name" value="LRR_dom_sf"/>
</dbReference>
<dbReference type="EMBL" id="CAXDID020000129">
    <property type="protein sequence ID" value="CAL6034823.1"/>
    <property type="molecule type" value="Genomic_DNA"/>
</dbReference>
<evidence type="ECO:0000313" key="1">
    <source>
        <dbReference type="EMBL" id="CAI9948382.1"/>
    </source>
</evidence>
<protein>
    <submittedName>
        <fullName evidence="1">Leucine-rich repeat domain superfamily</fullName>
    </submittedName>
    <submittedName>
        <fullName evidence="2">Leucine-rich_repeat domain superfamily</fullName>
    </submittedName>
</protein>
<comment type="caution">
    <text evidence="1">The sequence shown here is derived from an EMBL/GenBank/DDBJ whole genome shotgun (WGS) entry which is preliminary data.</text>
</comment>
<dbReference type="Proteomes" id="UP001642409">
    <property type="component" value="Unassembled WGS sequence"/>
</dbReference>
<dbReference type="AlphaFoldDB" id="A0AA86Q2B8"/>
<dbReference type="EMBL" id="CATOUU010000788">
    <property type="protein sequence ID" value="CAI9948382.1"/>
    <property type="molecule type" value="Genomic_DNA"/>
</dbReference>
<accession>A0AA86Q2B8</accession>